<dbReference type="InterPro" id="IPR036864">
    <property type="entry name" value="Zn2-C6_fun-type_DNA-bd_sf"/>
</dbReference>
<dbReference type="Proteomes" id="UP000076722">
    <property type="component" value="Unassembled WGS sequence"/>
</dbReference>
<dbReference type="PANTHER" id="PTHR47655:SF3">
    <property type="entry name" value="ZN(II)2CYS6 TRANSCRIPTION FACTOR (EUROFUNG)"/>
    <property type="match status" value="1"/>
</dbReference>
<dbReference type="SUPFAM" id="SSF57701">
    <property type="entry name" value="Zn2/Cys6 DNA-binding domain"/>
    <property type="match status" value="1"/>
</dbReference>
<accession>A0A164QAM6</accession>
<sequence>MHAVGSLSGNSGDGPEKNRRGDPEKPTPTGPRIRTTKACDRCRASRIKCEPSRQENACRACLSHEVECVFTSPTRKRGPPKGHLRMLENQLYEAEAVIGILQSLPDESFRSAFREMAGDPIAGRVLQRIAQAPYGRFGPDQDQEYYETRESDNETTGSGHSRAAQQAGPSVEWQDQMIARIAHARPEIDDDIESEDEEDEQSN</sequence>
<feature type="compositionally biased region" description="Polar residues" evidence="1">
    <location>
        <begin position="154"/>
        <end position="168"/>
    </location>
</feature>
<dbReference type="Gene3D" id="4.10.240.10">
    <property type="entry name" value="Zn(2)-C6 fungal-type DNA-binding domain"/>
    <property type="match status" value="1"/>
</dbReference>
<evidence type="ECO:0000313" key="4">
    <source>
        <dbReference type="Proteomes" id="UP000076722"/>
    </source>
</evidence>
<protein>
    <recommendedName>
        <fullName evidence="2">Zn(2)-C6 fungal-type domain-containing protein</fullName>
    </recommendedName>
</protein>
<dbReference type="OrthoDB" id="2123952at2759"/>
<dbReference type="GO" id="GO:0008270">
    <property type="term" value="F:zinc ion binding"/>
    <property type="evidence" value="ECO:0007669"/>
    <property type="project" value="InterPro"/>
</dbReference>
<feature type="compositionally biased region" description="Basic and acidic residues" evidence="1">
    <location>
        <begin position="14"/>
        <end position="25"/>
    </location>
</feature>
<feature type="region of interest" description="Disordered" evidence="1">
    <location>
        <begin position="134"/>
        <end position="203"/>
    </location>
</feature>
<dbReference type="Pfam" id="PF00172">
    <property type="entry name" value="Zn_clus"/>
    <property type="match status" value="1"/>
</dbReference>
<dbReference type="InterPro" id="IPR001138">
    <property type="entry name" value="Zn2Cys6_DnaBD"/>
</dbReference>
<proteinExistence type="predicted"/>
<dbReference type="PROSITE" id="PS50048">
    <property type="entry name" value="ZN2_CY6_FUNGAL_2"/>
    <property type="match status" value="1"/>
</dbReference>
<feature type="compositionally biased region" description="Acidic residues" evidence="1">
    <location>
        <begin position="188"/>
        <end position="203"/>
    </location>
</feature>
<evidence type="ECO:0000313" key="3">
    <source>
        <dbReference type="EMBL" id="KZS89486.1"/>
    </source>
</evidence>
<reference evidence="3 4" key="1">
    <citation type="journal article" date="2016" name="Mol. Biol. Evol.">
        <title>Comparative Genomics of Early-Diverging Mushroom-Forming Fungi Provides Insights into the Origins of Lignocellulose Decay Capabilities.</title>
        <authorList>
            <person name="Nagy L.G."/>
            <person name="Riley R."/>
            <person name="Tritt A."/>
            <person name="Adam C."/>
            <person name="Daum C."/>
            <person name="Floudas D."/>
            <person name="Sun H."/>
            <person name="Yadav J.S."/>
            <person name="Pangilinan J."/>
            <person name="Larsson K.H."/>
            <person name="Matsuura K."/>
            <person name="Barry K."/>
            <person name="Labutti K."/>
            <person name="Kuo R."/>
            <person name="Ohm R.A."/>
            <person name="Bhattacharya S.S."/>
            <person name="Shirouzu T."/>
            <person name="Yoshinaga Y."/>
            <person name="Martin F.M."/>
            <person name="Grigoriev I.V."/>
            <person name="Hibbett D.S."/>
        </authorList>
    </citation>
    <scope>NUCLEOTIDE SEQUENCE [LARGE SCALE GENOMIC DNA]</scope>
    <source>
        <strain evidence="3 4">HHB9708</strain>
    </source>
</reference>
<dbReference type="PANTHER" id="PTHR47655">
    <property type="entry name" value="QUINIC ACID UTILIZATION ACTIVATOR"/>
    <property type="match status" value="1"/>
</dbReference>
<dbReference type="EMBL" id="KV419427">
    <property type="protein sequence ID" value="KZS89486.1"/>
    <property type="molecule type" value="Genomic_DNA"/>
</dbReference>
<dbReference type="AlphaFoldDB" id="A0A164QAM6"/>
<evidence type="ECO:0000256" key="1">
    <source>
        <dbReference type="SAM" id="MobiDB-lite"/>
    </source>
</evidence>
<organism evidence="3 4">
    <name type="scientific">Sistotremastrum niveocremeum HHB9708</name>
    <dbReference type="NCBI Taxonomy" id="1314777"/>
    <lineage>
        <taxon>Eukaryota</taxon>
        <taxon>Fungi</taxon>
        <taxon>Dikarya</taxon>
        <taxon>Basidiomycota</taxon>
        <taxon>Agaricomycotina</taxon>
        <taxon>Agaricomycetes</taxon>
        <taxon>Sistotremastrales</taxon>
        <taxon>Sistotremastraceae</taxon>
        <taxon>Sertulicium</taxon>
        <taxon>Sertulicium niveocremeum</taxon>
    </lineage>
</organism>
<dbReference type="GO" id="GO:0000981">
    <property type="term" value="F:DNA-binding transcription factor activity, RNA polymerase II-specific"/>
    <property type="evidence" value="ECO:0007669"/>
    <property type="project" value="InterPro"/>
</dbReference>
<gene>
    <name evidence="3" type="ORF">SISNIDRAFT_458686</name>
</gene>
<dbReference type="PROSITE" id="PS00463">
    <property type="entry name" value="ZN2_CY6_FUNGAL_1"/>
    <property type="match status" value="1"/>
</dbReference>
<dbReference type="SMART" id="SM00066">
    <property type="entry name" value="GAL4"/>
    <property type="match status" value="1"/>
</dbReference>
<keyword evidence="4" id="KW-1185">Reference proteome</keyword>
<dbReference type="CDD" id="cd00067">
    <property type="entry name" value="GAL4"/>
    <property type="match status" value="1"/>
</dbReference>
<dbReference type="InterPro" id="IPR052783">
    <property type="entry name" value="Metabolic/Drug-Res_Regulator"/>
</dbReference>
<feature type="domain" description="Zn(2)-C6 fungal-type" evidence="2">
    <location>
        <begin position="38"/>
        <end position="70"/>
    </location>
</feature>
<feature type="region of interest" description="Disordered" evidence="1">
    <location>
        <begin position="1"/>
        <end position="34"/>
    </location>
</feature>
<name>A0A164QAM6_9AGAM</name>
<evidence type="ECO:0000259" key="2">
    <source>
        <dbReference type="PROSITE" id="PS50048"/>
    </source>
</evidence>